<keyword evidence="2" id="KW-1185">Reference proteome</keyword>
<evidence type="ECO:0000313" key="1">
    <source>
        <dbReference type="EMBL" id="KAG5568374.1"/>
    </source>
</evidence>
<evidence type="ECO:0000313" key="2">
    <source>
        <dbReference type="Proteomes" id="UP000824120"/>
    </source>
</evidence>
<gene>
    <name evidence="1" type="ORF">H5410_064608</name>
</gene>
<comment type="caution">
    <text evidence="1">The sequence shown here is derived from an EMBL/GenBank/DDBJ whole genome shotgun (WGS) entry which is preliminary data.</text>
</comment>
<name>A0A9J5VZK2_SOLCO</name>
<dbReference type="AlphaFoldDB" id="A0A9J5VZK2"/>
<dbReference type="Proteomes" id="UP000824120">
    <property type="component" value="Unassembled WGS sequence"/>
</dbReference>
<sequence length="84" mass="9566">MATYLAYFGLFKTNLNRSVPGILILEFRVLKSRLGEDADGASWTLSEDDRHLLGWNACGRWGRGSLGPTEMRKLTRALNNKHWD</sequence>
<accession>A0A9J5VZK2</accession>
<dbReference type="EMBL" id="JACXVP010000146">
    <property type="protein sequence ID" value="KAG5568374.1"/>
    <property type="molecule type" value="Genomic_DNA"/>
</dbReference>
<reference evidence="1" key="1">
    <citation type="submission" date="2020-09" db="EMBL/GenBank/DDBJ databases">
        <title>De no assembly of potato wild relative species, Solanum commersonii.</title>
        <authorList>
            <person name="Cho K."/>
        </authorList>
    </citation>
    <scope>NUCLEOTIDE SEQUENCE</scope>
    <source>
        <strain evidence="1">LZ3.2</strain>
        <tissue evidence="1">Leaf</tissue>
    </source>
</reference>
<protein>
    <submittedName>
        <fullName evidence="1">Uncharacterized protein</fullName>
    </submittedName>
</protein>
<proteinExistence type="predicted"/>
<organism evidence="1 2">
    <name type="scientific">Solanum commersonii</name>
    <name type="common">Commerson's wild potato</name>
    <name type="synonym">Commerson's nightshade</name>
    <dbReference type="NCBI Taxonomy" id="4109"/>
    <lineage>
        <taxon>Eukaryota</taxon>
        <taxon>Viridiplantae</taxon>
        <taxon>Streptophyta</taxon>
        <taxon>Embryophyta</taxon>
        <taxon>Tracheophyta</taxon>
        <taxon>Spermatophyta</taxon>
        <taxon>Magnoliopsida</taxon>
        <taxon>eudicotyledons</taxon>
        <taxon>Gunneridae</taxon>
        <taxon>Pentapetalae</taxon>
        <taxon>asterids</taxon>
        <taxon>lamiids</taxon>
        <taxon>Solanales</taxon>
        <taxon>Solanaceae</taxon>
        <taxon>Solanoideae</taxon>
        <taxon>Solaneae</taxon>
        <taxon>Solanum</taxon>
    </lineage>
</organism>